<dbReference type="InterPro" id="IPR021515">
    <property type="entry name" value="DUF3177"/>
</dbReference>
<dbReference type="STRING" id="292563.Cyast_1930"/>
<dbReference type="HOGENOM" id="CLU_093159_0_0_3"/>
<evidence type="ECO:0000313" key="2">
    <source>
        <dbReference type="EMBL" id="AFZ47883.1"/>
    </source>
</evidence>
<evidence type="ECO:0000256" key="1">
    <source>
        <dbReference type="SAM" id="Phobius"/>
    </source>
</evidence>
<feature type="transmembrane region" description="Helical" evidence="1">
    <location>
        <begin position="108"/>
        <end position="127"/>
    </location>
</feature>
<gene>
    <name evidence="2" type="ordered locus">Cyast_1930</name>
</gene>
<feature type="transmembrane region" description="Helical" evidence="1">
    <location>
        <begin position="43"/>
        <end position="62"/>
    </location>
</feature>
<feature type="transmembrane region" description="Helical" evidence="1">
    <location>
        <begin position="16"/>
        <end position="34"/>
    </location>
</feature>
<dbReference type="KEGG" id="csn:Cyast_1930"/>
<accession>K9YP43</accession>
<evidence type="ECO:0008006" key="4">
    <source>
        <dbReference type="Google" id="ProtNLM"/>
    </source>
</evidence>
<organism evidence="2 3">
    <name type="scientific">Cyanobacterium stanieri (strain ATCC 29140 / PCC 7202)</name>
    <dbReference type="NCBI Taxonomy" id="292563"/>
    <lineage>
        <taxon>Bacteria</taxon>
        <taxon>Bacillati</taxon>
        <taxon>Cyanobacteriota</taxon>
        <taxon>Cyanophyceae</taxon>
        <taxon>Oscillatoriophycideae</taxon>
        <taxon>Chroococcales</taxon>
        <taxon>Geminocystaceae</taxon>
        <taxon>Cyanobacterium</taxon>
    </lineage>
</organism>
<dbReference type="AlphaFoldDB" id="K9YP43"/>
<keyword evidence="3" id="KW-1185">Reference proteome</keyword>
<dbReference type="Pfam" id="PF11375">
    <property type="entry name" value="DUF3177"/>
    <property type="match status" value="1"/>
</dbReference>
<evidence type="ECO:0000313" key="3">
    <source>
        <dbReference type="Proteomes" id="UP000010483"/>
    </source>
</evidence>
<dbReference type="EMBL" id="CP003940">
    <property type="protein sequence ID" value="AFZ47883.1"/>
    <property type="molecule type" value="Genomic_DNA"/>
</dbReference>
<dbReference type="PATRIC" id="fig|292563.3.peg.2021"/>
<feature type="transmembrane region" description="Helical" evidence="1">
    <location>
        <begin position="68"/>
        <end position="87"/>
    </location>
</feature>
<dbReference type="BioCyc" id="CSTA292563:G1353-1937-MONOMER"/>
<protein>
    <recommendedName>
        <fullName evidence="4">DUF3177 domain-containing protein</fullName>
    </recommendedName>
</protein>
<keyword evidence="1" id="KW-1133">Transmembrane helix</keyword>
<keyword evidence="1" id="KW-0812">Transmembrane</keyword>
<dbReference type="Proteomes" id="UP000010483">
    <property type="component" value="Chromosome"/>
</dbReference>
<reference evidence="3" key="1">
    <citation type="journal article" date="2013" name="Proc. Natl. Acad. Sci. U.S.A.">
        <title>Improving the coverage of the cyanobacterial phylum using diversity-driven genome sequencing.</title>
        <authorList>
            <person name="Shih P.M."/>
            <person name="Wu D."/>
            <person name="Latifi A."/>
            <person name="Axen S.D."/>
            <person name="Fewer D.P."/>
            <person name="Talla E."/>
            <person name="Calteau A."/>
            <person name="Cai F."/>
            <person name="Tandeau de Marsac N."/>
            <person name="Rippka R."/>
            <person name="Herdman M."/>
            <person name="Sivonen K."/>
            <person name="Coursin T."/>
            <person name="Laurent T."/>
            <person name="Goodwin L."/>
            <person name="Nolan M."/>
            <person name="Davenport K.W."/>
            <person name="Han C.S."/>
            <person name="Rubin E.M."/>
            <person name="Eisen J.A."/>
            <person name="Woyke T."/>
            <person name="Gugger M."/>
            <person name="Kerfeld C.A."/>
        </authorList>
    </citation>
    <scope>NUCLEOTIDE SEQUENCE [LARGE SCALE GENOMIC DNA]</scope>
    <source>
        <strain evidence="3">ATCC 29140 / PCC 7202</strain>
    </source>
</reference>
<name>K9YP43_CYASC</name>
<dbReference type="eggNOG" id="ENOG502ZC57">
    <property type="taxonomic scope" value="Bacteria"/>
</dbReference>
<feature type="transmembrane region" description="Helical" evidence="1">
    <location>
        <begin position="163"/>
        <end position="184"/>
    </location>
</feature>
<proteinExistence type="predicted"/>
<keyword evidence="1" id="KW-0472">Membrane</keyword>
<sequence length="197" mass="22970">MEDTLLRALVWTNYKLFLVFCLLFPLGLSVWSLFAKIPSIQRLLLIFWRVASLLAIAIYLFIPVWQLGYLAWFIGHILIVISLWFWVDINDEIQDLPKSPLRLLLTSWRWATSIYGILGAIAFTPFLRCTFSEDAAVEKVCRAWLEAPWHYKSWFHPNATTGFLGFLGMSGLIIYGIYLLYFLVFRLIKQGRIAIEQ</sequence>